<sequence>MTAPLPSSVLAGNLPVRAFLRAFPFYLAWNGDGVIVEAGPSLRKIYPNAEPGARIEDVFRLVRPRGELAPAFFHANADQLFILEGKLNLRLLRGGFFPLDGSEIAVFLGTPWLRDTDELSSYGLTLADFAVHDQTLDLLLLLQTQKSAANDLRHLNARLVEKRSQLIEKEAQARKLALVASSTDNAVILTDFDMRLEWVNDAFTRVTGWTFEEIGGRRLWDFLAASAPEAVSFDAAAACLEAGKVYRKELLQRRRDGRHYWLSIEVQRLPDEAREVASLMVIGRDVTERKAAVEALRRSELEARSQRDEARRQHDELDWIYNTAPIGICLFDRDLRYRRVNRWLAEINGASIDAHIGKSVWDVAPGVAARVETEAQNVIRTARPARFEDVTGETAAQPGVIRYFNESWFPAFDERGEVAGLTLLVEEITDQRRVRVLKEADRRKNEFLATLAHELRNPLAPIKSALQMVQMNESFDPEICAENQAALRIAERQVDHLTRLVDDLLEVARITHGKIELKREPTDLLAILPQAVDLVRPQLERKGHVLTYEAPAAPLPVSGDKVRLVQVFANLLDNAVKYTPAGGAIRLSAGREGEMAVVRVADNGQGIPPEKLSSIWDLFAQVEYNTPEAKAGIGIGLALARNLVELHGGHVSAASQGAGRGAEFRVAIPLAASLKS</sequence>
<dbReference type="Pfam" id="PF00512">
    <property type="entry name" value="HisKA"/>
    <property type="match status" value="1"/>
</dbReference>
<evidence type="ECO:0000313" key="11">
    <source>
        <dbReference type="Proteomes" id="UP001144323"/>
    </source>
</evidence>
<dbReference type="PROSITE" id="PS50113">
    <property type="entry name" value="PAC"/>
    <property type="match status" value="1"/>
</dbReference>
<dbReference type="InterPro" id="IPR011645">
    <property type="entry name" value="HNOB_dom_associated"/>
</dbReference>
<evidence type="ECO:0000256" key="1">
    <source>
        <dbReference type="ARBA" id="ARBA00000085"/>
    </source>
</evidence>
<dbReference type="Pfam" id="PF02518">
    <property type="entry name" value="HATPase_c"/>
    <property type="match status" value="1"/>
</dbReference>
<dbReference type="NCBIfam" id="TIGR00229">
    <property type="entry name" value="sensory_box"/>
    <property type="match status" value="2"/>
</dbReference>
<dbReference type="InterPro" id="IPR005467">
    <property type="entry name" value="His_kinase_dom"/>
</dbReference>
<proteinExistence type="predicted"/>
<dbReference type="Gene3D" id="3.30.450.20">
    <property type="entry name" value="PAS domain"/>
    <property type="match status" value="2"/>
</dbReference>
<keyword evidence="2" id="KW-0597">Phosphoprotein</keyword>
<dbReference type="InterPro" id="IPR013656">
    <property type="entry name" value="PAS_4"/>
</dbReference>
<keyword evidence="11" id="KW-1185">Reference proteome</keyword>
<evidence type="ECO:0000259" key="9">
    <source>
        <dbReference type="PROSITE" id="PS50113"/>
    </source>
</evidence>
<accession>A0A9W6GU59</accession>
<dbReference type="SUPFAM" id="SSF55874">
    <property type="entry name" value="ATPase domain of HSP90 chaperone/DNA topoisomerase II/histidine kinase"/>
    <property type="match status" value="1"/>
</dbReference>
<evidence type="ECO:0000256" key="6">
    <source>
        <dbReference type="ARBA" id="ARBA00023293"/>
    </source>
</evidence>
<dbReference type="EMBL" id="BSEC01000001">
    <property type="protein sequence ID" value="GLI92980.1"/>
    <property type="molecule type" value="Genomic_DNA"/>
</dbReference>
<evidence type="ECO:0000313" key="10">
    <source>
        <dbReference type="EMBL" id="GLI92980.1"/>
    </source>
</evidence>
<gene>
    <name evidence="10" type="ORF">LMG27198_19720</name>
</gene>
<dbReference type="InterPro" id="IPR036097">
    <property type="entry name" value="HisK_dim/P_sf"/>
</dbReference>
<dbReference type="PROSITE" id="PS50112">
    <property type="entry name" value="PAS"/>
    <property type="match status" value="1"/>
</dbReference>
<dbReference type="RefSeq" id="WP_281802525.1">
    <property type="nucleotide sequence ID" value="NZ_BSEC01000001.1"/>
</dbReference>
<dbReference type="Pfam" id="PF07701">
    <property type="entry name" value="HNOBA"/>
    <property type="match status" value="2"/>
</dbReference>
<dbReference type="PROSITE" id="PS50109">
    <property type="entry name" value="HIS_KIN"/>
    <property type="match status" value="1"/>
</dbReference>
<evidence type="ECO:0000256" key="5">
    <source>
        <dbReference type="ARBA" id="ARBA00022777"/>
    </source>
</evidence>
<keyword evidence="5" id="KW-0418">Kinase</keyword>
<dbReference type="SUPFAM" id="SSF55785">
    <property type="entry name" value="PYP-like sensor domain (PAS domain)"/>
    <property type="match status" value="2"/>
</dbReference>
<dbReference type="InterPro" id="IPR003594">
    <property type="entry name" value="HATPase_dom"/>
</dbReference>
<dbReference type="SMART" id="SM00387">
    <property type="entry name" value="HATPase_c"/>
    <property type="match status" value="1"/>
</dbReference>
<organism evidence="10 11">
    <name type="scientific">Methylocystis echinoides</name>
    <dbReference type="NCBI Taxonomy" id="29468"/>
    <lineage>
        <taxon>Bacteria</taxon>
        <taxon>Pseudomonadati</taxon>
        <taxon>Pseudomonadota</taxon>
        <taxon>Alphaproteobacteria</taxon>
        <taxon>Hyphomicrobiales</taxon>
        <taxon>Methylocystaceae</taxon>
        <taxon>Methylocystis</taxon>
    </lineage>
</organism>
<dbReference type="Pfam" id="PF08448">
    <property type="entry name" value="PAS_4"/>
    <property type="match status" value="1"/>
</dbReference>
<dbReference type="SMART" id="SM00388">
    <property type="entry name" value="HisKA"/>
    <property type="match status" value="1"/>
</dbReference>
<dbReference type="InterPro" id="IPR000700">
    <property type="entry name" value="PAS-assoc_C"/>
</dbReference>
<dbReference type="GO" id="GO:0000166">
    <property type="term" value="F:nucleotide binding"/>
    <property type="evidence" value="ECO:0007669"/>
    <property type="project" value="UniProtKB-KW"/>
</dbReference>
<dbReference type="PRINTS" id="PR00344">
    <property type="entry name" value="BCTRLSENSOR"/>
</dbReference>
<dbReference type="InterPro" id="IPR035965">
    <property type="entry name" value="PAS-like_dom_sf"/>
</dbReference>
<evidence type="ECO:0000256" key="3">
    <source>
        <dbReference type="ARBA" id="ARBA00022679"/>
    </source>
</evidence>
<dbReference type="Gene3D" id="3.30.565.10">
    <property type="entry name" value="Histidine kinase-like ATPase, C-terminal domain"/>
    <property type="match status" value="1"/>
</dbReference>
<keyword evidence="3" id="KW-0808">Transferase</keyword>
<feature type="domain" description="Histidine kinase" evidence="7">
    <location>
        <begin position="450"/>
        <end position="672"/>
    </location>
</feature>
<dbReference type="SMART" id="SM00086">
    <property type="entry name" value="PAC"/>
    <property type="match status" value="1"/>
</dbReference>
<dbReference type="InterPro" id="IPR003661">
    <property type="entry name" value="HisK_dim/P_dom"/>
</dbReference>
<dbReference type="Pfam" id="PF13426">
    <property type="entry name" value="PAS_9"/>
    <property type="match status" value="1"/>
</dbReference>
<dbReference type="InterPro" id="IPR004358">
    <property type="entry name" value="Sig_transdc_His_kin-like_C"/>
</dbReference>
<evidence type="ECO:0000256" key="2">
    <source>
        <dbReference type="ARBA" id="ARBA00022553"/>
    </source>
</evidence>
<name>A0A9W6GU59_9HYPH</name>
<comment type="caution">
    <text evidence="10">The sequence shown here is derived from an EMBL/GenBank/DDBJ whole genome shotgun (WGS) entry which is preliminary data.</text>
</comment>
<dbReference type="SUPFAM" id="SSF47384">
    <property type="entry name" value="Homodimeric domain of signal transducing histidine kinase"/>
    <property type="match status" value="1"/>
</dbReference>
<evidence type="ECO:0000259" key="8">
    <source>
        <dbReference type="PROSITE" id="PS50112"/>
    </source>
</evidence>
<dbReference type="PANTHER" id="PTHR43547:SF2">
    <property type="entry name" value="HYBRID SIGNAL TRANSDUCTION HISTIDINE KINASE C"/>
    <property type="match status" value="1"/>
</dbReference>
<reference evidence="10" key="1">
    <citation type="journal article" date="2023" name="Int. J. Syst. Evol. Microbiol.">
        <title>Methylocystis iwaonis sp. nov., a type II methane-oxidizing bacterium from surface soil of a rice paddy field in Japan, and emended description of the genus Methylocystis (ex Whittenbury et al. 1970) Bowman et al. 1993.</title>
        <authorList>
            <person name="Kaise H."/>
            <person name="Sawadogo J.B."/>
            <person name="Alam M.S."/>
            <person name="Ueno C."/>
            <person name="Dianou D."/>
            <person name="Shinjo R."/>
            <person name="Asakawa S."/>
        </authorList>
    </citation>
    <scope>NUCLEOTIDE SEQUENCE</scope>
    <source>
        <strain evidence="10">LMG27198</strain>
    </source>
</reference>
<dbReference type="SMART" id="SM00091">
    <property type="entry name" value="PAS"/>
    <property type="match status" value="2"/>
</dbReference>
<protein>
    <recommendedName>
        <fullName evidence="12">Histidine kinase</fullName>
    </recommendedName>
</protein>
<dbReference type="GO" id="GO:0004383">
    <property type="term" value="F:guanylate cyclase activity"/>
    <property type="evidence" value="ECO:0007669"/>
    <property type="project" value="InterPro"/>
</dbReference>
<dbReference type="GO" id="GO:0000155">
    <property type="term" value="F:phosphorelay sensor kinase activity"/>
    <property type="evidence" value="ECO:0007669"/>
    <property type="project" value="InterPro"/>
</dbReference>
<dbReference type="Proteomes" id="UP001144323">
    <property type="component" value="Unassembled WGS sequence"/>
</dbReference>
<dbReference type="PANTHER" id="PTHR43547">
    <property type="entry name" value="TWO-COMPONENT HISTIDINE KINASE"/>
    <property type="match status" value="1"/>
</dbReference>
<dbReference type="Gene3D" id="1.10.287.130">
    <property type="match status" value="1"/>
</dbReference>
<dbReference type="InterPro" id="IPR042463">
    <property type="entry name" value="HNOB_dom_associated_sf"/>
</dbReference>
<dbReference type="CDD" id="cd00082">
    <property type="entry name" value="HisKA"/>
    <property type="match status" value="1"/>
</dbReference>
<comment type="catalytic activity">
    <reaction evidence="1">
        <text>ATP + protein L-histidine = ADP + protein N-phospho-L-histidine.</text>
        <dbReference type="EC" id="2.7.13.3"/>
    </reaction>
</comment>
<dbReference type="InterPro" id="IPR000014">
    <property type="entry name" value="PAS"/>
</dbReference>
<dbReference type="Gene3D" id="3.30.450.260">
    <property type="entry name" value="Haem NO binding associated domain"/>
    <property type="match status" value="1"/>
</dbReference>
<dbReference type="CDD" id="cd00075">
    <property type="entry name" value="HATPase"/>
    <property type="match status" value="1"/>
</dbReference>
<feature type="domain" description="PAS" evidence="8">
    <location>
        <begin position="172"/>
        <end position="223"/>
    </location>
</feature>
<dbReference type="FunFam" id="3.30.565.10:FF:000006">
    <property type="entry name" value="Sensor histidine kinase WalK"/>
    <property type="match status" value="1"/>
</dbReference>
<dbReference type="CDD" id="cd00130">
    <property type="entry name" value="PAS"/>
    <property type="match status" value="1"/>
</dbReference>
<keyword evidence="6" id="KW-0141">cGMP biosynthesis</keyword>
<evidence type="ECO:0000259" key="7">
    <source>
        <dbReference type="PROSITE" id="PS50109"/>
    </source>
</evidence>
<dbReference type="AlphaFoldDB" id="A0A9W6GU59"/>
<feature type="domain" description="PAC" evidence="9">
    <location>
        <begin position="246"/>
        <end position="298"/>
    </location>
</feature>
<evidence type="ECO:0008006" key="12">
    <source>
        <dbReference type="Google" id="ProtNLM"/>
    </source>
</evidence>
<evidence type="ECO:0000256" key="4">
    <source>
        <dbReference type="ARBA" id="ARBA00022741"/>
    </source>
</evidence>
<dbReference type="InterPro" id="IPR036890">
    <property type="entry name" value="HATPase_C_sf"/>
</dbReference>
<keyword evidence="4" id="KW-0547">Nucleotide-binding</keyword>
<dbReference type="InterPro" id="IPR001610">
    <property type="entry name" value="PAC"/>
</dbReference>